<keyword evidence="2" id="KW-1185">Reference proteome</keyword>
<dbReference type="Proteomes" id="UP001370490">
    <property type="component" value="Unassembled WGS sequence"/>
</dbReference>
<dbReference type="AlphaFoldDB" id="A0AAN8UTC6"/>
<reference evidence="1 2" key="1">
    <citation type="submission" date="2023-12" db="EMBL/GenBank/DDBJ databases">
        <title>A high-quality genome assembly for Dillenia turbinata (Dilleniales).</title>
        <authorList>
            <person name="Chanderbali A."/>
        </authorList>
    </citation>
    <scope>NUCLEOTIDE SEQUENCE [LARGE SCALE GENOMIC DNA]</scope>
    <source>
        <strain evidence="1">LSX21</strain>
        <tissue evidence="1">Leaf</tissue>
    </source>
</reference>
<accession>A0AAN8UTC6</accession>
<gene>
    <name evidence="1" type="ORF">RJ641_012162</name>
</gene>
<evidence type="ECO:0000313" key="2">
    <source>
        <dbReference type="Proteomes" id="UP001370490"/>
    </source>
</evidence>
<comment type="caution">
    <text evidence="1">The sequence shown here is derived from an EMBL/GenBank/DDBJ whole genome shotgun (WGS) entry which is preliminary data.</text>
</comment>
<proteinExistence type="predicted"/>
<name>A0AAN8UTC6_9MAGN</name>
<dbReference type="EMBL" id="JBAMMX010000019">
    <property type="protein sequence ID" value="KAK6921655.1"/>
    <property type="molecule type" value="Genomic_DNA"/>
</dbReference>
<sequence>MKILPNPAYQTKVPDLKKRAISMRAVYEGILKEEFGFAFRPPQAQTIHPLAYKTVPSQMRTWLSSSFVLMLDANA</sequence>
<organism evidence="1 2">
    <name type="scientific">Dillenia turbinata</name>
    <dbReference type="NCBI Taxonomy" id="194707"/>
    <lineage>
        <taxon>Eukaryota</taxon>
        <taxon>Viridiplantae</taxon>
        <taxon>Streptophyta</taxon>
        <taxon>Embryophyta</taxon>
        <taxon>Tracheophyta</taxon>
        <taxon>Spermatophyta</taxon>
        <taxon>Magnoliopsida</taxon>
        <taxon>eudicotyledons</taxon>
        <taxon>Gunneridae</taxon>
        <taxon>Pentapetalae</taxon>
        <taxon>Dilleniales</taxon>
        <taxon>Dilleniaceae</taxon>
        <taxon>Dillenia</taxon>
    </lineage>
</organism>
<protein>
    <submittedName>
        <fullName evidence="1">Uncharacterized protein</fullName>
    </submittedName>
</protein>
<evidence type="ECO:0000313" key="1">
    <source>
        <dbReference type="EMBL" id="KAK6921655.1"/>
    </source>
</evidence>